<dbReference type="InterPro" id="IPR014016">
    <property type="entry name" value="UvrD-like_ATP-bd"/>
</dbReference>
<dbReference type="GO" id="GO:0000725">
    <property type="term" value="P:recombinational repair"/>
    <property type="evidence" value="ECO:0007669"/>
    <property type="project" value="TreeGrafter"/>
</dbReference>
<feature type="binding site" evidence="12">
    <location>
        <begin position="56"/>
        <end position="63"/>
    </location>
    <ligand>
        <name>ATP</name>
        <dbReference type="ChEBI" id="CHEBI:30616"/>
    </ligand>
</feature>
<dbReference type="Gene3D" id="3.40.50.300">
    <property type="entry name" value="P-loop containing nucleotide triphosphate hydrolases"/>
    <property type="match status" value="3"/>
</dbReference>
<evidence type="ECO:0000256" key="7">
    <source>
        <dbReference type="ARBA" id="ARBA00023204"/>
    </source>
</evidence>
<dbReference type="PROSITE" id="PS50967">
    <property type="entry name" value="HRDC"/>
    <property type="match status" value="1"/>
</dbReference>
<evidence type="ECO:0000256" key="2">
    <source>
        <dbReference type="ARBA" id="ARBA00022741"/>
    </source>
</evidence>
<evidence type="ECO:0000313" key="18">
    <source>
        <dbReference type="Proteomes" id="UP000249091"/>
    </source>
</evidence>
<protein>
    <recommendedName>
        <fullName evidence="10">DNA 3'-5' helicase</fullName>
        <ecNumber evidence="10">5.6.2.4</ecNumber>
    </recommendedName>
</protein>
<dbReference type="Pfam" id="PF00580">
    <property type="entry name" value="UvrD-helicase"/>
    <property type="match status" value="1"/>
</dbReference>
<evidence type="ECO:0000256" key="6">
    <source>
        <dbReference type="ARBA" id="ARBA00022840"/>
    </source>
</evidence>
<evidence type="ECO:0000256" key="11">
    <source>
        <dbReference type="ARBA" id="ARBA00048988"/>
    </source>
</evidence>
<evidence type="ECO:0000259" key="14">
    <source>
        <dbReference type="PROSITE" id="PS50967"/>
    </source>
</evidence>
<dbReference type="InterPro" id="IPR014017">
    <property type="entry name" value="DNA_helicase_UvrD-like_C"/>
</dbReference>
<feature type="region of interest" description="Disordered" evidence="13">
    <location>
        <begin position="601"/>
        <end position="627"/>
    </location>
</feature>
<dbReference type="CDD" id="cd17932">
    <property type="entry name" value="DEXQc_UvrD"/>
    <property type="match status" value="1"/>
</dbReference>
<comment type="similarity">
    <text evidence="1">Belongs to the helicase family. UvrD subfamily.</text>
</comment>
<proteinExistence type="inferred from homology"/>
<dbReference type="FunFam" id="3.40.50.300:FF:001181">
    <property type="entry name" value="DNA helicase"/>
    <property type="match status" value="1"/>
</dbReference>
<evidence type="ECO:0000259" key="15">
    <source>
        <dbReference type="PROSITE" id="PS51198"/>
    </source>
</evidence>
<keyword evidence="5 12" id="KW-0347">Helicase</keyword>
<dbReference type="InterPro" id="IPR000212">
    <property type="entry name" value="DNA_helicase_UvrD/REP"/>
</dbReference>
<dbReference type="GO" id="GO:0033202">
    <property type="term" value="C:DNA helicase complex"/>
    <property type="evidence" value="ECO:0007669"/>
    <property type="project" value="TreeGrafter"/>
</dbReference>
<dbReference type="STRING" id="1219011.GCA_001895045_01431"/>
<dbReference type="PANTHER" id="PTHR11070">
    <property type="entry name" value="UVRD / RECB / PCRA DNA HELICASE FAMILY MEMBER"/>
    <property type="match status" value="1"/>
</dbReference>
<evidence type="ECO:0000256" key="8">
    <source>
        <dbReference type="ARBA" id="ARBA00023235"/>
    </source>
</evidence>
<keyword evidence="6 12" id="KW-0067">ATP-binding</keyword>
<organism evidence="17 18">
    <name type="scientific">Rhodococcus coprophilus</name>
    <dbReference type="NCBI Taxonomy" id="38310"/>
    <lineage>
        <taxon>Bacteria</taxon>
        <taxon>Bacillati</taxon>
        <taxon>Actinomycetota</taxon>
        <taxon>Actinomycetes</taxon>
        <taxon>Mycobacteriales</taxon>
        <taxon>Nocardiaceae</taxon>
        <taxon>Rhodococcus</taxon>
    </lineage>
</organism>
<dbReference type="InterPro" id="IPR013986">
    <property type="entry name" value="DExx_box_DNA_helicase_dom_sf"/>
</dbReference>
<evidence type="ECO:0000256" key="4">
    <source>
        <dbReference type="ARBA" id="ARBA00022801"/>
    </source>
</evidence>
<dbReference type="InterPro" id="IPR010997">
    <property type="entry name" value="HRDC-like_sf"/>
</dbReference>
<dbReference type="SMART" id="SM00341">
    <property type="entry name" value="HRDC"/>
    <property type="match status" value="1"/>
</dbReference>
<name>A0A2X4V097_9NOCA</name>
<evidence type="ECO:0000256" key="12">
    <source>
        <dbReference type="PROSITE-ProRule" id="PRU00560"/>
    </source>
</evidence>
<gene>
    <name evidence="17" type="primary">pcrA_4</name>
    <name evidence="17" type="ORF">NCTC10994_03977</name>
</gene>
<dbReference type="Pfam" id="PF13361">
    <property type="entry name" value="UvrD_C"/>
    <property type="match status" value="2"/>
</dbReference>
<dbReference type="SUPFAM" id="SSF52540">
    <property type="entry name" value="P-loop containing nucleoside triphosphate hydrolases"/>
    <property type="match status" value="1"/>
</dbReference>
<reference evidence="17 18" key="1">
    <citation type="submission" date="2018-06" db="EMBL/GenBank/DDBJ databases">
        <authorList>
            <consortium name="Pathogen Informatics"/>
            <person name="Doyle S."/>
        </authorList>
    </citation>
    <scope>NUCLEOTIDE SEQUENCE [LARGE SCALE GENOMIC DNA]</scope>
    <source>
        <strain evidence="17 18">NCTC10994</strain>
    </source>
</reference>
<dbReference type="PROSITE" id="PS51217">
    <property type="entry name" value="UVRD_HELICASE_CTER"/>
    <property type="match status" value="1"/>
</dbReference>
<feature type="domain" description="UvrD-like helicase C-terminal" evidence="16">
    <location>
        <begin position="323"/>
        <end position="584"/>
    </location>
</feature>
<comment type="catalytic activity">
    <reaction evidence="9">
        <text>Couples ATP hydrolysis with the unwinding of duplex DNA by translocating in the 3'-5' direction.</text>
        <dbReference type="EC" id="5.6.2.4"/>
    </reaction>
</comment>
<sequence>MWSRTQSARRRNVRAVAMSVRTVMMEPMRVDAVTEGLDPQQAAAVRAPRGPVCVLAGAGTGKTRTITRRIAHLVSDGHVAAGQVLAVTFTARAAGEMRSRLRELGVGAPGPSVQARTFHAAALRQLRYFWPQVVGDTPWQLLDRKFAVVSQAAHRCGFPTDTDTVRDLLSEIEWSKGSLIAPEDYPATVARVRREPPAAAERVAAVYEMYESLKFRGDEGFYLDFDDLLLHTAAALEDNTAVAEEFRDRYRCFVVDEYQDVTPLQQRVLDAWVGDRDDLTVVGDANQTIYSFTGASPKYLLDFSRRFPDATVVRLERDYRSTPQVVELANRVIGEARGRIAGTRLKLIGQRPPGPEPTFAEYDDEPAEAKATAKAIAKLMRDGVPASEIAVLYRINAQSEVYEQAFTETGIPYQVRGGEGFFNRAEVRQAINALRQVDARNDLPEGADRGSHLVTLVRATMVPLGLTDTEPTGAQARERWASLTALVQLTEELLEHEPDLTLTGLLRDLAARAESRQPPTVQGVTLASLHAAKGLEWDAVFLVGLTDGTLPITHVTGDKDTPPDEAGIEEERRLLYVGVTRARVHLALSWALSRTEGGRRSRRRSRFLHGLIPDSSPASKIAEPASSKKKRPQCRICGKQLLGATSTMLGRCESCPSDLDEELLVALKEWRRERSKEMKVPAYVVFSDNTLVAIAEQQPRDDRALVSIPGIGAKKLEQYGADVLALVRGERKAAALDL</sequence>
<dbReference type="InterPro" id="IPR002121">
    <property type="entry name" value="HRDC_dom"/>
</dbReference>
<dbReference type="GO" id="GO:0003677">
    <property type="term" value="F:DNA binding"/>
    <property type="evidence" value="ECO:0007669"/>
    <property type="project" value="InterPro"/>
</dbReference>
<evidence type="ECO:0000256" key="3">
    <source>
        <dbReference type="ARBA" id="ARBA00022763"/>
    </source>
</evidence>
<evidence type="ECO:0000256" key="9">
    <source>
        <dbReference type="ARBA" id="ARBA00034617"/>
    </source>
</evidence>
<comment type="catalytic activity">
    <reaction evidence="11">
        <text>ATP + H2O = ADP + phosphate + H(+)</text>
        <dbReference type="Rhea" id="RHEA:13065"/>
        <dbReference type="ChEBI" id="CHEBI:15377"/>
        <dbReference type="ChEBI" id="CHEBI:15378"/>
        <dbReference type="ChEBI" id="CHEBI:30616"/>
        <dbReference type="ChEBI" id="CHEBI:43474"/>
        <dbReference type="ChEBI" id="CHEBI:456216"/>
        <dbReference type="EC" id="5.6.2.4"/>
    </reaction>
</comment>
<dbReference type="InterPro" id="IPR027417">
    <property type="entry name" value="P-loop_NTPase"/>
</dbReference>
<dbReference type="EC" id="5.6.2.4" evidence="10"/>
<evidence type="ECO:0000259" key="16">
    <source>
        <dbReference type="PROSITE" id="PS51217"/>
    </source>
</evidence>
<dbReference type="EMBL" id="LS483468">
    <property type="protein sequence ID" value="SQI38730.1"/>
    <property type="molecule type" value="Genomic_DNA"/>
</dbReference>
<dbReference type="SUPFAM" id="SSF47819">
    <property type="entry name" value="HRDC-like"/>
    <property type="match status" value="1"/>
</dbReference>
<evidence type="ECO:0000256" key="1">
    <source>
        <dbReference type="ARBA" id="ARBA00009922"/>
    </source>
</evidence>
<keyword evidence="18" id="KW-1185">Reference proteome</keyword>
<dbReference type="Gene3D" id="1.10.10.160">
    <property type="match status" value="1"/>
</dbReference>
<dbReference type="InterPro" id="IPR044876">
    <property type="entry name" value="HRDC_dom_sf"/>
</dbReference>
<evidence type="ECO:0000256" key="5">
    <source>
        <dbReference type="ARBA" id="ARBA00022806"/>
    </source>
</evidence>
<accession>A0A2X4V097</accession>
<dbReference type="PANTHER" id="PTHR11070:SF69">
    <property type="entry name" value="ATP-DEPENDENT DNA HELICASE UVRD2"/>
    <property type="match status" value="1"/>
</dbReference>
<keyword evidence="3" id="KW-0227">DNA damage</keyword>
<dbReference type="CDD" id="cd18807">
    <property type="entry name" value="SF1_C_UvrD"/>
    <property type="match status" value="1"/>
</dbReference>
<keyword evidence="4 12" id="KW-0378">Hydrolase</keyword>
<dbReference type="GO" id="GO:0005524">
    <property type="term" value="F:ATP binding"/>
    <property type="evidence" value="ECO:0007669"/>
    <property type="project" value="UniProtKB-UniRule"/>
</dbReference>
<keyword evidence="7" id="KW-0234">DNA repair</keyword>
<dbReference type="Proteomes" id="UP000249091">
    <property type="component" value="Chromosome 1"/>
</dbReference>
<dbReference type="AlphaFoldDB" id="A0A2X4V097"/>
<dbReference type="KEGG" id="rcr:NCTC10994_03977"/>
<dbReference type="GO" id="GO:0005829">
    <property type="term" value="C:cytosol"/>
    <property type="evidence" value="ECO:0007669"/>
    <property type="project" value="TreeGrafter"/>
</dbReference>
<evidence type="ECO:0000256" key="10">
    <source>
        <dbReference type="ARBA" id="ARBA00034808"/>
    </source>
</evidence>
<feature type="domain" description="UvrD-like helicase ATP-binding" evidence="15">
    <location>
        <begin position="35"/>
        <end position="322"/>
    </location>
</feature>
<keyword evidence="2 12" id="KW-0547">Nucleotide-binding</keyword>
<dbReference type="Gene3D" id="1.10.150.80">
    <property type="entry name" value="HRDC domain"/>
    <property type="match status" value="1"/>
</dbReference>
<evidence type="ECO:0000256" key="13">
    <source>
        <dbReference type="SAM" id="MobiDB-lite"/>
    </source>
</evidence>
<dbReference type="GO" id="GO:0016887">
    <property type="term" value="F:ATP hydrolysis activity"/>
    <property type="evidence" value="ECO:0007669"/>
    <property type="project" value="RHEA"/>
</dbReference>
<dbReference type="PROSITE" id="PS51198">
    <property type="entry name" value="UVRD_HELICASE_ATP_BIND"/>
    <property type="match status" value="1"/>
</dbReference>
<dbReference type="GO" id="GO:0043138">
    <property type="term" value="F:3'-5' DNA helicase activity"/>
    <property type="evidence" value="ECO:0007669"/>
    <property type="project" value="UniProtKB-EC"/>
</dbReference>
<evidence type="ECO:0000313" key="17">
    <source>
        <dbReference type="EMBL" id="SQI38730.1"/>
    </source>
</evidence>
<keyword evidence="8" id="KW-0413">Isomerase</keyword>
<dbReference type="Pfam" id="PF00570">
    <property type="entry name" value="HRDC"/>
    <property type="match status" value="1"/>
</dbReference>
<dbReference type="Gene3D" id="1.10.486.10">
    <property type="entry name" value="PCRA, domain 4"/>
    <property type="match status" value="2"/>
</dbReference>
<feature type="domain" description="HRDC" evidence="14">
    <location>
        <begin position="657"/>
        <end position="737"/>
    </location>
</feature>